<dbReference type="GO" id="GO:0032993">
    <property type="term" value="C:protein-DNA complex"/>
    <property type="evidence" value="ECO:0007669"/>
    <property type="project" value="TreeGrafter"/>
</dbReference>
<dbReference type="PANTHER" id="PTHR38097:SF2">
    <property type="entry name" value="DNA-BINDING PROTEIN STPA"/>
    <property type="match status" value="1"/>
</dbReference>
<evidence type="ECO:0000313" key="7">
    <source>
        <dbReference type="EMBL" id="PJG50070.1"/>
    </source>
</evidence>
<dbReference type="GO" id="GO:0003681">
    <property type="term" value="F:bent DNA binding"/>
    <property type="evidence" value="ECO:0007669"/>
    <property type="project" value="TreeGrafter"/>
</dbReference>
<feature type="domain" description="DNA-binding protein H-NS-like C-terminal" evidence="6">
    <location>
        <begin position="57"/>
        <end position="102"/>
    </location>
</feature>
<gene>
    <name evidence="7" type="ORF">CVM73_38300</name>
</gene>
<dbReference type="GO" id="GO:0000976">
    <property type="term" value="F:transcription cis-regulatory region binding"/>
    <property type="evidence" value="ECO:0007669"/>
    <property type="project" value="TreeGrafter"/>
</dbReference>
<evidence type="ECO:0000256" key="5">
    <source>
        <dbReference type="SAM" id="MobiDB-lite"/>
    </source>
</evidence>
<dbReference type="PANTHER" id="PTHR38097">
    <property type="match status" value="1"/>
</dbReference>
<evidence type="ECO:0000313" key="8">
    <source>
        <dbReference type="Proteomes" id="UP000231194"/>
    </source>
</evidence>
<dbReference type="Proteomes" id="UP000231194">
    <property type="component" value="Unassembled WGS sequence"/>
</dbReference>
<organism evidence="7 8">
    <name type="scientific">Bradyrhizobium forestalis</name>
    <dbReference type="NCBI Taxonomy" id="1419263"/>
    <lineage>
        <taxon>Bacteria</taxon>
        <taxon>Pseudomonadati</taxon>
        <taxon>Pseudomonadota</taxon>
        <taxon>Alphaproteobacteria</taxon>
        <taxon>Hyphomicrobiales</taxon>
        <taxon>Nitrobacteraceae</taxon>
        <taxon>Bradyrhizobium</taxon>
    </lineage>
</organism>
<feature type="region of interest" description="Disordered" evidence="5">
    <location>
        <begin position="39"/>
        <end position="85"/>
    </location>
</feature>
<keyword evidence="8" id="KW-1185">Reference proteome</keyword>
<name>A0A2M8QWX2_9BRAD</name>
<proteinExistence type="inferred from homology"/>
<evidence type="ECO:0000256" key="1">
    <source>
        <dbReference type="ARBA" id="ARBA00004453"/>
    </source>
</evidence>
<evidence type="ECO:0000256" key="2">
    <source>
        <dbReference type="ARBA" id="ARBA00010610"/>
    </source>
</evidence>
<comment type="similarity">
    <text evidence="2">Belongs to the histone-like protein H-NS family.</text>
</comment>
<reference evidence="7 8" key="1">
    <citation type="submission" date="2017-11" db="EMBL/GenBank/DDBJ databases">
        <title>Bradyrhizobium forestalis sp. nov., an efficient nitrogen-fixing bacterium isolated from nodules of forest legume species in the Amazon.</title>
        <authorList>
            <person name="Costa E.M."/>
            <person name="Guimaraes A."/>
            <person name="Carvalho T.S."/>
            <person name="Rodrigues T.L."/>
            <person name="Ribeiro P.R.A."/>
            <person name="Lebbe L."/>
            <person name="Willems A."/>
            <person name="Moreira F.M.S."/>
        </authorList>
    </citation>
    <scope>NUCLEOTIDE SEQUENCE [LARGE SCALE GENOMIC DNA]</scope>
    <source>
        <strain evidence="7 8">INPA54B</strain>
    </source>
</reference>
<keyword evidence="4" id="KW-0238">DNA-binding</keyword>
<dbReference type="GO" id="GO:0003680">
    <property type="term" value="F:minor groove of adenine-thymine-rich DNA binding"/>
    <property type="evidence" value="ECO:0007669"/>
    <property type="project" value="TreeGrafter"/>
</dbReference>
<dbReference type="EMBL" id="PGVG01000082">
    <property type="protein sequence ID" value="PJG50070.1"/>
    <property type="molecule type" value="Genomic_DNA"/>
</dbReference>
<dbReference type="InterPro" id="IPR027444">
    <property type="entry name" value="H-NS_C_dom"/>
</dbReference>
<comment type="caution">
    <text evidence="7">The sequence shown here is derived from an EMBL/GenBank/DDBJ whole genome shotgun (WGS) entry which is preliminary data.</text>
</comment>
<dbReference type="OrthoDB" id="5297879at2"/>
<evidence type="ECO:0000256" key="3">
    <source>
        <dbReference type="ARBA" id="ARBA00022490"/>
    </source>
</evidence>
<protein>
    <submittedName>
        <fullName evidence="7">Histidinol phosphate phosphatase</fullName>
    </submittedName>
</protein>
<dbReference type="SUPFAM" id="SSF81273">
    <property type="entry name" value="H-NS histone-like proteins"/>
    <property type="match status" value="1"/>
</dbReference>
<keyword evidence="3" id="KW-0963">Cytoplasm</keyword>
<dbReference type="GO" id="GO:0009295">
    <property type="term" value="C:nucleoid"/>
    <property type="evidence" value="ECO:0007669"/>
    <property type="project" value="UniProtKB-SubCell"/>
</dbReference>
<comment type="subcellular location">
    <subcellularLocation>
        <location evidence="1">Cytoplasm</location>
        <location evidence="1">Nucleoid</location>
    </subcellularLocation>
</comment>
<dbReference type="Gene3D" id="4.10.430.10">
    <property type="entry name" value="Histone-like protein H-NS, C-terminal domain"/>
    <property type="match status" value="1"/>
</dbReference>
<accession>A0A2M8QWX2</accession>
<dbReference type="GO" id="GO:0001217">
    <property type="term" value="F:DNA-binding transcription repressor activity"/>
    <property type="evidence" value="ECO:0007669"/>
    <property type="project" value="TreeGrafter"/>
</dbReference>
<dbReference type="Pfam" id="PF00816">
    <property type="entry name" value="Histone_HNS"/>
    <property type="match status" value="1"/>
</dbReference>
<dbReference type="AlphaFoldDB" id="A0A2M8QWX2"/>
<evidence type="ECO:0000259" key="6">
    <source>
        <dbReference type="SMART" id="SM00528"/>
    </source>
</evidence>
<sequence length="114" mass="13406">MENEDWASMTTAELWRLYDEVTTVLSRRMTAEKTKLEERLRKIEGTAAPTQNDERPRRPYPPVLPKYQNPKNPSETWSGRGKQPRWLKAQLRAGKKLNDLLIDRSSAQRRRRTG</sequence>
<evidence type="ECO:0000256" key="4">
    <source>
        <dbReference type="ARBA" id="ARBA00023125"/>
    </source>
</evidence>
<dbReference type="InterPro" id="IPR037150">
    <property type="entry name" value="H-NS_C_dom_sf"/>
</dbReference>
<dbReference type="SMART" id="SM00528">
    <property type="entry name" value="HNS"/>
    <property type="match status" value="1"/>
</dbReference>
<dbReference type="GO" id="GO:0005829">
    <property type="term" value="C:cytosol"/>
    <property type="evidence" value="ECO:0007669"/>
    <property type="project" value="TreeGrafter"/>
</dbReference>